<feature type="region of interest" description="Disordered" evidence="13">
    <location>
        <begin position="813"/>
        <end position="852"/>
    </location>
</feature>
<dbReference type="InterPro" id="IPR038401">
    <property type="entry name" value="Rev1_C_sf"/>
</dbReference>
<comment type="caution">
    <text evidence="15">The sequence shown here is derived from an EMBL/GenBank/DDBJ whole genome shotgun (WGS) entry which is preliminary data.</text>
</comment>
<evidence type="ECO:0000313" key="16">
    <source>
        <dbReference type="Proteomes" id="UP000823405"/>
    </source>
</evidence>
<feature type="compositionally biased region" description="Low complexity" evidence="13">
    <location>
        <begin position="826"/>
        <end position="844"/>
    </location>
</feature>
<evidence type="ECO:0000256" key="12">
    <source>
        <dbReference type="ARBA" id="ARBA00023242"/>
    </source>
</evidence>
<comment type="similarity">
    <text evidence="2">Belongs to the DNA polymerase type-Y family.</text>
</comment>
<dbReference type="PANTHER" id="PTHR45990:SF1">
    <property type="entry name" value="DNA REPAIR PROTEIN REV1"/>
    <property type="match status" value="1"/>
</dbReference>
<feature type="region of interest" description="Disordered" evidence="13">
    <location>
        <begin position="54"/>
        <end position="112"/>
    </location>
</feature>
<evidence type="ECO:0000256" key="9">
    <source>
        <dbReference type="ARBA" id="ARBA00022842"/>
    </source>
</evidence>
<dbReference type="GO" id="GO:0042276">
    <property type="term" value="P:error-prone translesion synthesis"/>
    <property type="evidence" value="ECO:0007669"/>
    <property type="project" value="TreeGrafter"/>
</dbReference>
<evidence type="ECO:0000256" key="11">
    <source>
        <dbReference type="ARBA" id="ARBA00023204"/>
    </source>
</evidence>
<dbReference type="Proteomes" id="UP000823405">
    <property type="component" value="Unassembled WGS sequence"/>
</dbReference>
<feature type="compositionally biased region" description="Low complexity" evidence="13">
    <location>
        <begin position="1055"/>
        <end position="1067"/>
    </location>
</feature>
<dbReference type="Pfam" id="PF14377">
    <property type="entry name" value="UBM"/>
    <property type="match status" value="2"/>
</dbReference>
<dbReference type="InterPro" id="IPR001126">
    <property type="entry name" value="UmuC"/>
</dbReference>
<dbReference type="OrthoDB" id="427711at2759"/>
<feature type="compositionally biased region" description="Polar residues" evidence="13">
    <location>
        <begin position="997"/>
        <end position="1007"/>
    </location>
</feature>
<dbReference type="GO" id="GO:0005634">
    <property type="term" value="C:nucleus"/>
    <property type="evidence" value="ECO:0007669"/>
    <property type="project" value="UniProtKB-SubCell"/>
</dbReference>
<feature type="region of interest" description="Disordered" evidence="13">
    <location>
        <begin position="432"/>
        <end position="466"/>
    </location>
</feature>
<dbReference type="Pfam" id="PF11799">
    <property type="entry name" value="IMS_C"/>
    <property type="match status" value="1"/>
</dbReference>
<name>A0A9P6UKZ2_9FUNG</name>
<dbReference type="PROSITE" id="PS50173">
    <property type="entry name" value="UMUC"/>
    <property type="match status" value="1"/>
</dbReference>
<dbReference type="Gene3D" id="6.10.250.1630">
    <property type="match status" value="1"/>
</dbReference>
<dbReference type="GO" id="GO:0003887">
    <property type="term" value="F:DNA-directed DNA polymerase activity"/>
    <property type="evidence" value="ECO:0007669"/>
    <property type="project" value="InterPro"/>
</dbReference>
<organism evidence="15 16">
    <name type="scientific">Linnemannia gamsii</name>
    <dbReference type="NCBI Taxonomy" id="64522"/>
    <lineage>
        <taxon>Eukaryota</taxon>
        <taxon>Fungi</taxon>
        <taxon>Fungi incertae sedis</taxon>
        <taxon>Mucoromycota</taxon>
        <taxon>Mortierellomycotina</taxon>
        <taxon>Mortierellomycetes</taxon>
        <taxon>Mortierellales</taxon>
        <taxon>Mortierellaceae</taxon>
        <taxon>Linnemannia</taxon>
    </lineage>
</organism>
<feature type="compositionally biased region" description="Basic and acidic residues" evidence="13">
    <location>
        <begin position="813"/>
        <end position="825"/>
    </location>
</feature>
<dbReference type="Gene3D" id="1.20.58.1280">
    <property type="entry name" value="DNA repair protein Rev1, C-terminal domain"/>
    <property type="match status" value="1"/>
</dbReference>
<keyword evidence="16" id="KW-1185">Reference proteome</keyword>
<dbReference type="InterPro" id="IPR031991">
    <property type="entry name" value="Rev1_C"/>
</dbReference>
<gene>
    <name evidence="15" type="primary">REV1_2</name>
    <name evidence="15" type="ORF">BGZ97_012931</name>
</gene>
<evidence type="ECO:0000256" key="2">
    <source>
        <dbReference type="ARBA" id="ARBA00010945"/>
    </source>
</evidence>
<dbReference type="InterPro" id="IPR043502">
    <property type="entry name" value="DNA/RNA_pol_sf"/>
</dbReference>
<dbReference type="Pfam" id="PF00817">
    <property type="entry name" value="IMS"/>
    <property type="match status" value="1"/>
</dbReference>
<dbReference type="InterPro" id="IPR036775">
    <property type="entry name" value="DNA_pol_Y-fam_lit_finger_sf"/>
</dbReference>
<feature type="region of interest" description="Disordered" evidence="13">
    <location>
        <begin position="1055"/>
        <end position="1085"/>
    </location>
</feature>
<evidence type="ECO:0000256" key="1">
    <source>
        <dbReference type="ARBA" id="ARBA00004123"/>
    </source>
</evidence>
<dbReference type="GO" id="GO:0046872">
    <property type="term" value="F:metal ion binding"/>
    <property type="evidence" value="ECO:0007669"/>
    <property type="project" value="UniProtKB-KW"/>
</dbReference>
<dbReference type="PANTHER" id="PTHR45990">
    <property type="entry name" value="DNA REPAIR PROTEIN REV1"/>
    <property type="match status" value="1"/>
</dbReference>
<feature type="domain" description="UmuC" evidence="14">
    <location>
        <begin position="226"/>
        <end position="410"/>
    </location>
</feature>
<keyword evidence="10" id="KW-0238">DNA-binding</keyword>
<protein>
    <recommendedName>
        <fullName evidence="3">DNA repair protein REV1</fullName>
    </recommendedName>
</protein>
<dbReference type="Gene3D" id="6.10.250.1490">
    <property type="match status" value="1"/>
</dbReference>
<keyword evidence="8" id="KW-0227">DNA damage</keyword>
<dbReference type="InterPro" id="IPR043128">
    <property type="entry name" value="Rev_trsase/Diguanyl_cyclase"/>
</dbReference>
<dbReference type="Pfam" id="PF16727">
    <property type="entry name" value="REV1_C"/>
    <property type="match status" value="1"/>
</dbReference>
<dbReference type="FunFam" id="3.30.1490.100:FF:000001">
    <property type="entry name" value="DNA repair protein REV1"/>
    <property type="match status" value="1"/>
</dbReference>
<feature type="region of interest" description="Disordered" evidence="13">
    <location>
        <begin position="1115"/>
        <end position="1134"/>
    </location>
</feature>
<dbReference type="GO" id="GO:0070987">
    <property type="term" value="P:error-free translesion synthesis"/>
    <property type="evidence" value="ECO:0007669"/>
    <property type="project" value="UniProtKB-ARBA"/>
</dbReference>
<evidence type="ECO:0000259" key="14">
    <source>
        <dbReference type="PROSITE" id="PS50173"/>
    </source>
</evidence>
<proteinExistence type="inferred from homology"/>
<dbReference type="SUPFAM" id="SSF56672">
    <property type="entry name" value="DNA/RNA polymerases"/>
    <property type="match status" value="2"/>
</dbReference>
<feature type="compositionally biased region" description="Pro residues" evidence="13">
    <location>
        <begin position="91"/>
        <end position="112"/>
    </location>
</feature>
<evidence type="ECO:0000256" key="8">
    <source>
        <dbReference type="ARBA" id="ARBA00022763"/>
    </source>
</evidence>
<reference evidence="15" key="1">
    <citation type="journal article" date="2020" name="Fungal Divers.">
        <title>Resolving the Mortierellaceae phylogeny through synthesis of multi-gene phylogenetics and phylogenomics.</title>
        <authorList>
            <person name="Vandepol N."/>
            <person name="Liber J."/>
            <person name="Desiro A."/>
            <person name="Na H."/>
            <person name="Kennedy M."/>
            <person name="Barry K."/>
            <person name="Grigoriev I.V."/>
            <person name="Miller A.N."/>
            <person name="O'Donnell K."/>
            <person name="Stajich J.E."/>
            <person name="Bonito G."/>
        </authorList>
    </citation>
    <scope>NUCLEOTIDE SEQUENCE</scope>
    <source>
        <strain evidence="15">NVP60</strain>
    </source>
</reference>
<keyword evidence="9" id="KW-0460">Magnesium</keyword>
<evidence type="ECO:0000256" key="4">
    <source>
        <dbReference type="ARBA" id="ARBA00022634"/>
    </source>
</evidence>
<feature type="compositionally biased region" description="Polar residues" evidence="13">
    <location>
        <begin position="443"/>
        <end position="453"/>
    </location>
</feature>
<feature type="compositionally biased region" description="Basic residues" evidence="13">
    <location>
        <begin position="953"/>
        <end position="968"/>
    </location>
</feature>
<evidence type="ECO:0000256" key="13">
    <source>
        <dbReference type="SAM" id="MobiDB-lite"/>
    </source>
</evidence>
<evidence type="ECO:0000256" key="7">
    <source>
        <dbReference type="ARBA" id="ARBA00022723"/>
    </source>
</evidence>
<dbReference type="InterPro" id="IPR017961">
    <property type="entry name" value="DNA_pol_Y-fam_little_finger"/>
</dbReference>
<dbReference type="Gene3D" id="3.40.1170.60">
    <property type="match status" value="1"/>
</dbReference>
<keyword evidence="6" id="KW-0548">Nucleotidyltransferase</keyword>
<dbReference type="GO" id="GO:0006281">
    <property type="term" value="P:DNA repair"/>
    <property type="evidence" value="ECO:0007669"/>
    <property type="project" value="UniProtKB-KW"/>
</dbReference>
<evidence type="ECO:0000313" key="15">
    <source>
        <dbReference type="EMBL" id="KAG0309954.1"/>
    </source>
</evidence>
<feature type="compositionally biased region" description="Basic and acidic residues" evidence="13">
    <location>
        <begin position="969"/>
        <end position="996"/>
    </location>
</feature>
<dbReference type="AlphaFoldDB" id="A0A9P6UKZ2"/>
<keyword evidence="4" id="KW-0237">DNA synthesis</keyword>
<dbReference type="Gene3D" id="1.10.150.20">
    <property type="entry name" value="5' to 3' exonuclease, C-terminal subdomain"/>
    <property type="match status" value="1"/>
</dbReference>
<comment type="subcellular location">
    <subcellularLocation>
        <location evidence="1">Nucleus</location>
    </subcellularLocation>
</comment>
<evidence type="ECO:0000256" key="10">
    <source>
        <dbReference type="ARBA" id="ARBA00023125"/>
    </source>
</evidence>
<sequence>MAAASPASEIVAEDSIEVDGVDAMRDIPESKTEAALEDMEGEDSFFEGLDLGQFDYQLTPPTDKPSSSDQQPPGVITAPEQPFLPFTQVPVAPPTEPPTEPQQPQPMDPPAIPKVVYKPLAFNPYTRAGLPGMMPIPDSDNTIKTTEIAGTQIQADSQDNRHPTVIELSVPWNRQNCSIQPGFVEKFYQSSRLHYLSTWKAKLRDVTTKLQKDRPPVVTTRVHRTIMHIDFDCFFASVATRGKPELQVKPIAVAHGTGGSTSNSEIASCNYLARDFGVKNGMQLLKARTLCPELVVVPYEFQQYEDISIEFYKILLGYADELQAVSVDEALVDISSKCLPSWGAGPNGSQFSASGTPDADTSRMSPAAFALKVREEIFLATGCHASVGIGPNILLAKLSTKRAKPHGQYIWPSPPGSERTLEELQGAVPDLIEDSEEDPSPPGSTNASFSQSYEPPPVVRKSVSRKEPVVKDLPGVGYKISQDLLERLNVRTLHQLQQVARDQLQVVCGMKTGDLLYNSCRGIDETTLASDRDKARQSVSAEISWGVRFENYRQVDVFMRDLAQEVSKRLKEIDRKGKSVVMKIMKRKAFVQGAWKHLGHGPVDQFARTGQLPLYTDDPDLIANEALRLLNYFQFDVLDLRGLGIQVLKLNNDVVNTVSKSAFALPMESMMNQTTLTSAMFQKSTTVINPRPLDTSEPLLHSAIATAQATPLPPVERRAEPEKPTMEIDSGTFKELPKDIQDELLREHKLIFLNENTSDVNVVGSDAMTERGDAAVEHPSKQKHDLPPWSQLDPRELMALSTPVMRDALKEYAESKQTVRGEGRRPSMTATTTSRPPTAATSSRLPASTTAPLSGLEVDDHLLGTSFLPAPSKLDRSVLQALPPEIRAEIEQEYTNIMENHELIRKLAQTGSSGSGSGGGTVANPLLRVASTTATAKGYDFQPPPPDQGPSRSKTRGRGGPRGRPRGSRAKDRGRGQIGNHREPADETRHQRDDAHNSGSTTVTGQPQPKARSKQEEPELDADFLAALPQDIRAEVEAAHRVELIKSRRRQEADLAAQKDAAAASRQGSGGGSASNELQGPVLERPTLMGKREIEDLRVLLTQWVQSTLVEQDLNRKNDDRQDQVEQKEGGRGRVETVVIDEGPNPDDVQSFVDFVARVIVMERDLERVRLLLRYLRRRIEDNERQVEPLLLSVGQGQKPAVVGVAMSWRQAFEWVLSVTKQLVVHIYGGSFDLD</sequence>
<dbReference type="Gene3D" id="3.30.70.270">
    <property type="match status" value="1"/>
</dbReference>
<evidence type="ECO:0000256" key="5">
    <source>
        <dbReference type="ARBA" id="ARBA00022679"/>
    </source>
</evidence>
<dbReference type="Gene3D" id="3.30.1490.100">
    <property type="entry name" value="DNA polymerase, Y-family, little finger domain"/>
    <property type="match status" value="1"/>
</dbReference>
<keyword evidence="12" id="KW-0539">Nucleus</keyword>
<accession>A0A9P6UKZ2</accession>
<keyword evidence="11" id="KW-0234">DNA repair</keyword>
<dbReference type="GO" id="GO:0017125">
    <property type="term" value="F:deoxycytidyl transferase activity"/>
    <property type="evidence" value="ECO:0007669"/>
    <property type="project" value="TreeGrafter"/>
</dbReference>
<dbReference type="InterPro" id="IPR053848">
    <property type="entry name" value="IMS_HHH_1"/>
</dbReference>
<keyword evidence="5 15" id="KW-0808">Transferase</keyword>
<evidence type="ECO:0000256" key="3">
    <source>
        <dbReference type="ARBA" id="ARBA00020399"/>
    </source>
</evidence>
<dbReference type="InterPro" id="IPR025527">
    <property type="entry name" value="HUWE1/Rev1_UBM"/>
</dbReference>
<dbReference type="EMBL" id="JAAAIN010000907">
    <property type="protein sequence ID" value="KAG0309954.1"/>
    <property type="molecule type" value="Genomic_DNA"/>
</dbReference>
<dbReference type="SUPFAM" id="SSF100879">
    <property type="entry name" value="Lesion bypass DNA polymerase (Y-family), little finger domain"/>
    <property type="match status" value="1"/>
</dbReference>
<dbReference type="Pfam" id="PF21999">
    <property type="entry name" value="IMS_HHH_1"/>
    <property type="match status" value="1"/>
</dbReference>
<dbReference type="GO" id="GO:0003684">
    <property type="term" value="F:damaged DNA binding"/>
    <property type="evidence" value="ECO:0007669"/>
    <property type="project" value="InterPro"/>
</dbReference>
<evidence type="ECO:0000256" key="6">
    <source>
        <dbReference type="ARBA" id="ARBA00022695"/>
    </source>
</evidence>
<feature type="region of interest" description="Disordered" evidence="13">
    <location>
        <begin position="935"/>
        <end position="1018"/>
    </location>
</feature>
<keyword evidence="7" id="KW-0479">Metal-binding</keyword>